<dbReference type="PANTHER" id="PTHR48081">
    <property type="entry name" value="AB HYDROLASE SUPERFAMILY PROTEIN C4A8.06C"/>
    <property type="match status" value="1"/>
</dbReference>
<evidence type="ECO:0000313" key="5">
    <source>
        <dbReference type="EMBL" id="CAA9427833.1"/>
    </source>
</evidence>
<dbReference type="SUPFAM" id="SSF53474">
    <property type="entry name" value="alpha/beta-Hydrolases"/>
    <property type="match status" value="1"/>
</dbReference>
<keyword evidence="3" id="KW-0812">Transmembrane</keyword>
<dbReference type="InterPro" id="IPR050300">
    <property type="entry name" value="GDXG_lipolytic_enzyme"/>
</dbReference>
<dbReference type="Gene3D" id="3.40.50.1820">
    <property type="entry name" value="alpha/beta hydrolase"/>
    <property type="match status" value="1"/>
</dbReference>
<keyword evidence="1" id="KW-0378">Hydrolase</keyword>
<dbReference type="AlphaFoldDB" id="A0A6J4PWH8"/>
<keyword evidence="3" id="KW-0472">Membrane</keyword>
<keyword evidence="3" id="KW-1133">Transmembrane helix</keyword>
<gene>
    <name evidence="5" type="ORF">AVDCRST_MAG01-01-2712</name>
</gene>
<dbReference type="InterPro" id="IPR029058">
    <property type="entry name" value="AB_hydrolase_fold"/>
</dbReference>
<reference evidence="5" key="1">
    <citation type="submission" date="2020-02" db="EMBL/GenBank/DDBJ databases">
        <authorList>
            <person name="Meier V. D."/>
        </authorList>
    </citation>
    <scope>NUCLEOTIDE SEQUENCE</scope>
    <source>
        <strain evidence="5">AVDCRST_MAG01</strain>
    </source>
</reference>
<evidence type="ECO:0000256" key="3">
    <source>
        <dbReference type="SAM" id="Phobius"/>
    </source>
</evidence>
<evidence type="ECO:0000259" key="4">
    <source>
        <dbReference type="Pfam" id="PF20434"/>
    </source>
</evidence>
<dbReference type="Pfam" id="PF20434">
    <property type="entry name" value="BD-FAE"/>
    <property type="match status" value="1"/>
</dbReference>
<evidence type="ECO:0000256" key="2">
    <source>
        <dbReference type="SAM" id="MobiDB-lite"/>
    </source>
</evidence>
<organism evidence="5">
    <name type="scientific">uncultured Rubrobacteraceae bacterium</name>
    <dbReference type="NCBI Taxonomy" id="349277"/>
    <lineage>
        <taxon>Bacteria</taxon>
        <taxon>Bacillati</taxon>
        <taxon>Actinomycetota</taxon>
        <taxon>Rubrobacteria</taxon>
        <taxon>Rubrobacterales</taxon>
        <taxon>Rubrobacteraceae</taxon>
        <taxon>environmental samples</taxon>
    </lineage>
</organism>
<protein>
    <recommendedName>
        <fullName evidence="4">BD-FAE-like domain-containing protein</fullName>
    </recommendedName>
</protein>
<feature type="transmembrane region" description="Helical" evidence="3">
    <location>
        <begin position="57"/>
        <end position="76"/>
    </location>
</feature>
<feature type="domain" description="BD-FAE-like" evidence="4">
    <location>
        <begin position="159"/>
        <end position="354"/>
    </location>
</feature>
<sequence>MVGISLLWALFGLLWAQVIALPKPFLPPLFLAELLGDIPSATTTERFVVMIFKETSLLLLAFALVGLLLAAAAYGTGARVGPLVAALLCAVSVTTSLAPTAEARSVAVAEDIRLSLPGYFAEVPTAGRPPETETYARSKGGDLKLDVWRPDAAGGAPAAEGGRPAIIVVHGGGWRSGARGEFPDWNAWLSDEGYVVFDIDYRLAPPPSWQDAPGDVRCAVAWVKENSDRYGVDPERVALMGRSAGGHLALLAAYSEGTSSPTAGCGAQEERGDTTVAAVAAFYPPTDLARLSSMGYLGGVDRFLGGTSRALPGRYRHSSPVARVGPDDPPTFLVHGGDDEIVPPGESELLAGRLREVGVPHRYVKLPWANHTFDFIWGGWGGQITRSSLEEFLDSNLKVQGNRPDQARGPDQATDDRPRLARTFPDTDF</sequence>
<dbReference type="EMBL" id="CADCUW010000363">
    <property type="protein sequence ID" value="CAA9427833.1"/>
    <property type="molecule type" value="Genomic_DNA"/>
</dbReference>
<accession>A0A6J4PWH8</accession>
<evidence type="ECO:0000256" key="1">
    <source>
        <dbReference type="ARBA" id="ARBA00022801"/>
    </source>
</evidence>
<dbReference type="InterPro" id="IPR049492">
    <property type="entry name" value="BD-FAE-like_dom"/>
</dbReference>
<dbReference type="PANTHER" id="PTHR48081:SF13">
    <property type="entry name" value="ALPHA_BETA HYDROLASE"/>
    <property type="match status" value="1"/>
</dbReference>
<dbReference type="GO" id="GO:0016787">
    <property type="term" value="F:hydrolase activity"/>
    <property type="evidence" value="ECO:0007669"/>
    <property type="project" value="UniProtKB-KW"/>
</dbReference>
<name>A0A6J4PWH8_9ACTN</name>
<proteinExistence type="predicted"/>
<feature type="region of interest" description="Disordered" evidence="2">
    <location>
        <begin position="400"/>
        <end position="429"/>
    </location>
</feature>